<evidence type="ECO:0000259" key="2">
    <source>
        <dbReference type="Pfam" id="PF12697"/>
    </source>
</evidence>
<keyword evidence="1" id="KW-0812">Transmembrane</keyword>
<dbReference type="InterPro" id="IPR029058">
    <property type="entry name" value="AB_hydrolase_fold"/>
</dbReference>
<evidence type="ECO:0000313" key="4">
    <source>
        <dbReference type="Proteomes" id="UP000265419"/>
    </source>
</evidence>
<feature type="domain" description="AB hydrolase-1" evidence="2">
    <location>
        <begin position="181"/>
        <end position="392"/>
    </location>
</feature>
<evidence type="ECO:0000256" key="1">
    <source>
        <dbReference type="SAM" id="Phobius"/>
    </source>
</evidence>
<dbReference type="Gene3D" id="3.40.50.1820">
    <property type="entry name" value="alpha/beta hydrolase"/>
    <property type="match status" value="1"/>
</dbReference>
<dbReference type="InterPro" id="IPR000073">
    <property type="entry name" value="AB_hydrolase_1"/>
</dbReference>
<proteinExistence type="predicted"/>
<dbReference type="InterPro" id="IPR052920">
    <property type="entry name" value="DNA-binding_regulatory"/>
</dbReference>
<protein>
    <submittedName>
        <fullName evidence="3">Alpha/beta fold hydrolase</fullName>
    </submittedName>
</protein>
<dbReference type="PANTHER" id="PTHR43358">
    <property type="entry name" value="ALPHA/BETA-HYDROLASE"/>
    <property type="match status" value="1"/>
</dbReference>
<comment type="caution">
    <text evidence="3">The sequence shown here is derived from an EMBL/GenBank/DDBJ whole genome shotgun (WGS) entry which is preliminary data.</text>
</comment>
<dbReference type="RefSeq" id="WP_119425805.1">
    <property type="nucleotide sequence ID" value="NZ_QQXK01000036.1"/>
</dbReference>
<dbReference type="AlphaFoldDB" id="A0A399J6Q4"/>
<keyword evidence="1" id="KW-1133">Transmembrane helix</keyword>
<name>A0A399J6Q4_9MICC</name>
<dbReference type="Proteomes" id="UP000265419">
    <property type="component" value="Unassembled WGS sequence"/>
</dbReference>
<accession>A0A399J6Q4</accession>
<evidence type="ECO:0000313" key="3">
    <source>
        <dbReference type="EMBL" id="RII41131.1"/>
    </source>
</evidence>
<keyword evidence="4" id="KW-1185">Reference proteome</keyword>
<dbReference type="PANTHER" id="PTHR43358:SF4">
    <property type="entry name" value="ALPHA_BETA HYDROLASE FOLD-1 DOMAIN-CONTAINING PROTEIN"/>
    <property type="match status" value="1"/>
</dbReference>
<sequence length="418" mass="44698">MTQRNDSPVPSSKRRKGPGPVAWTFLGLGAGAAVGSAAAGVIGGLATLFAREVVTPGKAPVEDVEILALISTPRGQEVVLPVTQETTKPGTYSLWFDGDRGHARLGEVTERSDAEGTLQREVITVDRGDLGAARRGRLGGNVYLSPADLGLDFSEVQVPVSAGQAPAWLIPGSTRSDTWAIMIHGRGANRLEALRALPVAHDAGLTSLVVSYRNDGDAPEVNNGRYGLGTTEWRDVDSAIGYAISQGARDVVLFGWSMGGAIALQVADRSQHRTRVQALVLDGPAVNWFDILEHQAKINKIPYVSGRLGTWLLTHPWGKKITGLTAPLDLASLDWVSRAEQLRVPTLILHSKDDDFVPFASSAELAAKNPAKVDLVAFTQAGHVREWNVDPKAWDDAVSDWLESMFAAPIPGLAPLPR</sequence>
<reference evidence="3 4" key="1">
    <citation type="submission" date="2018-07" db="EMBL/GenBank/DDBJ databases">
        <title>Arthrobacter sp. nov., isolated from raw cow's milk with high bacterial count.</title>
        <authorList>
            <person name="Hahne J."/>
            <person name="Isele D."/>
            <person name="Lipski A."/>
        </authorList>
    </citation>
    <scope>NUCLEOTIDE SEQUENCE [LARGE SCALE GENOMIC DNA]</scope>
    <source>
        <strain evidence="3 4">JZ R-35</strain>
    </source>
</reference>
<keyword evidence="1" id="KW-0472">Membrane</keyword>
<keyword evidence="3" id="KW-0378">Hydrolase</keyword>
<dbReference type="Pfam" id="PF12697">
    <property type="entry name" value="Abhydrolase_6"/>
    <property type="match status" value="1"/>
</dbReference>
<gene>
    <name evidence="3" type="ORF">DWB68_14355</name>
</gene>
<feature type="transmembrane region" description="Helical" evidence="1">
    <location>
        <begin position="21"/>
        <end position="50"/>
    </location>
</feature>
<organism evidence="3 4">
    <name type="scientific">Galactobacter valiniphilus</name>
    <dbReference type="NCBI Taxonomy" id="2676122"/>
    <lineage>
        <taxon>Bacteria</taxon>
        <taxon>Bacillati</taxon>
        <taxon>Actinomycetota</taxon>
        <taxon>Actinomycetes</taxon>
        <taxon>Micrococcales</taxon>
        <taxon>Micrococcaceae</taxon>
        <taxon>Galactobacter</taxon>
    </lineage>
</organism>
<dbReference type="SUPFAM" id="SSF53474">
    <property type="entry name" value="alpha/beta-Hydrolases"/>
    <property type="match status" value="1"/>
</dbReference>
<dbReference type="GO" id="GO:0016787">
    <property type="term" value="F:hydrolase activity"/>
    <property type="evidence" value="ECO:0007669"/>
    <property type="project" value="UniProtKB-KW"/>
</dbReference>
<dbReference type="EMBL" id="QQXK01000036">
    <property type="protein sequence ID" value="RII41131.1"/>
    <property type="molecule type" value="Genomic_DNA"/>
</dbReference>